<dbReference type="EMBL" id="GDID01004390">
    <property type="protein sequence ID" value="JAP92216.1"/>
    <property type="molecule type" value="Transcribed_RNA"/>
</dbReference>
<protein>
    <submittedName>
        <fullName evidence="2">Uncharacterized protein</fullName>
    </submittedName>
</protein>
<accession>A0A146K9J5</accession>
<keyword evidence="1" id="KW-0175">Coiled coil</keyword>
<evidence type="ECO:0000256" key="1">
    <source>
        <dbReference type="SAM" id="Coils"/>
    </source>
</evidence>
<name>A0A146K9J5_9EUKA</name>
<organism evidence="2">
    <name type="scientific">Trepomonas sp. PC1</name>
    <dbReference type="NCBI Taxonomy" id="1076344"/>
    <lineage>
        <taxon>Eukaryota</taxon>
        <taxon>Metamonada</taxon>
        <taxon>Diplomonadida</taxon>
        <taxon>Hexamitidae</taxon>
        <taxon>Hexamitinae</taxon>
        <taxon>Trepomonas</taxon>
    </lineage>
</organism>
<proteinExistence type="predicted"/>
<reference evidence="2" key="1">
    <citation type="submission" date="2015-07" db="EMBL/GenBank/DDBJ databases">
        <title>Adaptation to a free-living lifestyle via gene acquisitions in the diplomonad Trepomonas sp. PC1.</title>
        <authorList>
            <person name="Xu F."/>
            <person name="Jerlstrom-Hultqvist J."/>
            <person name="Kolisko M."/>
            <person name="Simpson A.G.B."/>
            <person name="Roger A.J."/>
            <person name="Svard S.G."/>
            <person name="Andersson J.O."/>
        </authorList>
    </citation>
    <scope>NUCLEOTIDE SEQUENCE</scope>
    <source>
        <strain evidence="2">PC1</strain>
    </source>
</reference>
<feature type="non-terminal residue" evidence="2">
    <location>
        <position position="1"/>
    </location>
</feature>
<gene>
    <name evidence="2" type="ORF">TPC1_15919</name>
</gene>
<sequence>DFGHFWQADELQTGILKNSLKAQLIYDGSLFPYQKYHFHQMVQSMVFTENDQFIPYSALDFVHLAYVKYVDFEVQKLLLNQIQLNNSHFEQILAISSNSIKDDPEDTKLSSVQIPTHQNQFGIPDIFLNLQNTDMFKANLYMFAFEKHLNAMNGDFKLNYADQSFITLQRVCIRFLGDLLNIIPNIQVYGFLSEMMKYLQTKDKAIADQFQVIVQQIQSFYPDFQSTLQNKPAKQKDKKKDKNLKKSQVAEPAIQIKSKHQIELEEYKIDDNNTQDLIWLMFKALPSLAINFAINQHISHQNMLVGSQLISMLCEPGQQQTQIQSINQKFTCNTQIQQFNQFQELYDFQQLLMSRYMLNKFDIEMFMKDEFIQKILQIICLNGLELHQLLYYEIITAQKYYSQTLKCLDGDIFGNIYNNIEKETGNAKYDKPKDEPKPTLGNFAMYHTMPFIQNYFFNGIPNKSSGPMMTTNVICSSIPPQFLFTAQHFSLAGLPHAEKQSRQAKLISTLEEYLLNDMVNGSVSIQTDFFKRLNLFYLSILSNKPSVLYTLMQNYKFGCYELLQAISLACFQNCYYSLRLLLNYTPVCFDPEVSIPQLNELRTSIQQINADNLELLKKDSSKYLEVQKIISTHCVTTNYLNDANPEMAAPVYWKQDEKLENVKKMLMEKKQLVDQIQQNSLQITQMEVAIKQKMQQTAQLENLSSQTKEIALQNYIKELKNKQDLIEINEAMQKQVQKIDKMIEDQHQQFFFKQQEGINQSMKAIEDVKTFIGLSNNFQFHLLFVIAMNSSAHCYRNECFFCKIYQQFNKEQNVSVDLKGRCVAHYQIYQQLAQSVVGLKQVSNQQQLQLHIYNQLAQNAHQSFTTLMHQPEFDLLLILLEKYHPTQQVSDLIDVKNRNAQQTEDTRLIPLSTPLTIAAQSNSELIQVMVAYMKQNNQPEVEKYLNHQDYFGLSAAHHAMNVFCRLGSVMLESQKHVDKFNQLGKTDKIQAARSIQVIKFQFRQAAINLKELLEQMQIQSFLTDKNGFTLRDKFVFFLIKEQLVQGSAISFINKQNETNACKIYPELLLISLITQNDQLLKEQYDGNKELKQVFKRYSIHGSSDAQKLQSRKQKFVSAITYINGQQQPENQLQMYLKQQKLSISQESFGLCLDLQHQSLMKAAISDNVYSSNDQKRAVLIEICDVIRLLAADDKQKDYVQYACNHSVDYQKIASLVPSIASPFGGSFDLQELNLSNTVCSKARPNEVIEHRVIKFSSFLAGFSQDSRQGFDVQLQEKYKSVSQLEKQIFTFKNAFQTQVVHADMACFEFKKKQIMEPNLLSQLVSNDANKKFYLQQKIQFDRQREQVDCMHRNLQRYSYRVWRLFQKRKMFSQFRQKEIIGFHDLQNQKSSVLNRMITVKREKSLSIPKLALVQSDDQLFAWRKVLARVQNFSDLQDPVRIAFQRNELNQHSLSFREALRISGLVDLQYKQNQPFEQAKMIFEKKMRYKRGDVQYDNVGMQDQSLFNWILQKVPEYLNDTIGRKLGETEDILPRQIVERKDEQGFKTIDEEK</sequence>
<feature type="coiled-coil region" evidence="1">
    <location>
        <begin position="659"/>
        <end position="749"/>
    </location>
</feature>
<evidence type="ECO:0000313" key="2">
    <source>
        <dbReference type="EMBL" id="JAP92216.1"/>
    </source>
</evidence>